<keyword evidence="5" id="KW-0813">Transport</keyword>
<dbReference type="InterPro" id="IPR000515">
    <property type="entry name" value="MetI-like"/>
</dbReference>
<evidence type="ECO:0000313" key="9">
    <source>
        <dbReference type="Proteomes" id="UP000470520"/>
    </source>
</evidence>
<dbReference type="Gene3D" id="1.10.3720.10">
    <property type="entry name" value="MetI-like"/>
    <property type="match status" value="1"/>
</dbReference>
<accession>A0A7K3QM07</accession>
<dbReference type="Proteomes" id="UP000470520">
    <property type="component" value="Unassembled WGS sequence"/>
</dbReference>
<name>A0A7K3QM07_9ACTN</name>
<dbReference type="SUPFAM" id="SSF161098">
    <property type="entry name" value="MetI-like"/>
    <property type="match status" value="1"/>
</dbReference>
<dbReference type="CDD" id="cd06261">
    <property type="entry name" value="TM_PBP2"/>
    <property type="match status" value="1"/>
</dbReference>
<feature type="transmembrane region" description="Helical" evidence="5">
    <location>
        <begin position="35"/>
        <end position="54"/>
    </location>
</feature>
<dbReference type="PROSITE" id="PS50928">
    <property type="entry name" value="ABC_TM1"/>
    <property type="match status" value="1"/>
</dbReference>
<dbReference type="GO" id="GO:0055085">
    <property type="term" value="P:transmembrane transport"/>
    <property type="evidence" value="ECO:0007669"/>
    <property type="project" value="InterPro"/>
</dbReference>
<evidence type="ECO:0000256" key="2">
    <source>
        <dbReference type="ARBA" id="ARBA00022692"/>
    </source>
</evidence>
<evidence type="ECO:0000256" key="6">
    <source>
        <dbReference type="SAM" id="MobiDB-lite"/>
    </source>
</evidence>
<reference evidence="8 9" key="1">
    <citation type="submission" date="2020-01" db="EMBL/GenBank/DDBJ databases">
        <title>Insect and environment-associated Actinomycetes.</title>
        <authorList>
            <person name="Currrie C."/>
            <person name="Chevrette M."/>
            <person name="Carlson C."/>
            <person name="Stubbendieck R."/>
            <person name="Wendt-Pienkowski E."/>
        </authorList>
    </citation>
    <scope>NUCLEOTIDE SEQUENCE [LARGE SCALE GENOMIC DNA]</scope>
    <source>
        <strain evidence="8 9">SID7754</strain>
    </source>
</reference>
<feature type="domain" description="ABC transmembrane type-1" evidence="7">
    <location>
        <begin position="94"/>
        <end position="308"/>
    </location>
</feature>
<proteinExistence type="inferred from homology"/>
<evidence type="ECO:0000256" key="1">
    <source>
        <dbReference type="ARBA" id="ARBA00004141"/>
    </source>
</evidence>
<feature type="transmembrane region" description="Helical" evidence="5">
    <location>
        <begin position="130"/>
        <end position="150"/>
    </location>
</feature>
<evidence type="ECO:0000256" key="5">
    <source>
        <dbReference type="RuleBase" id="RU363032"/>
    </source>
</evidence>
<organism evidence="8 9">
    <name type="scientific">Streptomyces bauhiniae</name>
    <dbReference type="NCBI Taxonomy" id="2340725"/>
    <lineage>
        <taxon>Bacteria</taxon>
        <taxon>Bacillati</taxon>
        <taxon>Actinomycetota</taxon>
        <taxon>Actinomycetes</taxon>
        <taxon>Kitasatosporales</taxon>
        <taxon>Streptomycetaceae</taxon>
        <taxon>Streptomyces</taxon>
    </lineage>
</organism>
<dbReference type="Pfam" id="PF00528">
    <property type="entry name" value="BPD_transp_1"/>
    <property type="match status" value="1"/>
</dbReference>
<dbReference type="GO" id="GO:0005886">
    <property type="term" value="C:plasma membrane"/>
    <property type="evidence" value="ECO:0007669"/>
    <property type="project" value="UniProtKB-SubCell"/>
</dbReference>
<keyword evidence="2 5" id="KW-0812">Transmembrane</keyword>
<feature type="transmembrane region" description="Helical" evidence="5">
    <location>
        <begin position="98"/>
        <end position="118"/>
    </location>
</feature>
<evidence type="ECO:0000259" key="7">
    <source>
        <dbReference type="PROSITE" id="PS50928"/>
    </source>
</evidence>
<keyword evidence="3 5" id="KW-1133">Transmembrane helix</keyword>
<evidence type="ECO:0000256" key="3">
    <source>
        <dbReference type="ARBA" id="ARBA00022989"/>
    </source>
</evidence>
<dbReference type="AlphaFoldDB" id="A0A7K3QM07"/>
<comment type="similarity">
    <text evidence="5">Belongs to the binding-protein-dependent transport system permease family.</text>
</comment>
<sequence>MSAEPVARERPLARPARKARPAGSMRTRVWRARSMYLMMLPGLLYFVVFCYVPLLGNVAAFQDYSPFLGFSGSEWVGFHNFAVMFDDPQLVVAAKNTVVLSFLQIVFVFPVPIALAVLLNSVMSERIKRWVQAVVYLPHFVSWVIVIAIWQQLLGGDGLLTNLISDHGTQSVAIMSDPHWFKSLVTAQVIWKDTGWNTIIFLAAITRIDSQLYESAAVDGAGPWRRIWHVTLPGMRGVLVLMLILRLGNVLTVGFEQILLQQHTVGAETAQVLDTFVYTRGVVGGDWGLATAAGLLKGVIATTLVVAANKLVKRTGSEGAF</sequence>
<dbReference type="RefSeq" id="WP_164186905.1">
    <property type="nucleotide sequence ID" value="NZ_JAAGMR010000046.1"/>
</dbReference>
<keyword evidence="4 5" id="KW-0472">Membrane</keyword>
<feature type="compositionally biased region" description="Basic and acidic residues" evidence="6">
    <location>
        <begin position="1"/>
        <end position="12"/>
    </location>
</feature>
<gene>
    <name evidence="8" type="ORF">G3I21_04120</name>
</gene>
<dbReference type="InterPro" id="IPR035906">
    <property type="entry name" value="MetI-like_sf"/>
</dbReference>
<protein>
    <submittedName>
        <fullName evidence="8">Sugar ABC transporter permease</fullName>
    </submittedName>
</protein>
<comment type="caution">
    <text evidence="8">The sequence shown here is derived from an EMBL/GenBank/DDBJ whole genome shotgun (WGS) entry which is preliminary data.</text>
</comment>
<comment type="subcellular location">
    <subcellularLocation>
        <location evidence="5">Cell membrane</location>
        <topology evidence="5">Multi-pass membrane protein</topology>
    </subcellularLocation>
    <subcellularLocation>
        <location evidence="1">Membrane</location>
        <topology evidence="1">Multi-pass membrane protein</topology>
    </subcellularLocation>
</comment>
<feature type="region of interest" description="Disordered" evidence="6">
    <location>
        <begin position="1"/>
        <end position="20"/>
    </location>
</feature>
<dbReference type="EMBL" id="JAAGMR010000046">
    <property type="protein sequence ID" value="NEB90925.1"/>
    <property type="molecule type" value="Genomic_DNA"/>
</dbReference>
<evidence type="ECO:0000313" key="8">
    <source>
        <dbReference type="EMBL" id="NEB90925.1"/>
    </source>
</evidence>
<evidence type="ECO:0000256" key="4">
    <source>
        <dbReference type="ARBA" id="ARBA00023136"/>
    </source>
</evidence>